<keyword evidence="11" id="KW-0460">Magnesium</keyword>
<dbReference type="KEGG" id="bao:BAMF_1197"/>
<reference evidence="19 20" key="1">
    <citation type="journal article" date="2011" name="Int. J. Syst. Evol. Microbiol.">
        <title>Relationship of Bacillus amyloliquefaciens clades associated with strains DSM 7T and FZB42T: a proposal for Bacillus amyloliquefaciens subsp. amyloliquefaciens subsp. nov. and Bacillus amyloliquefaciens subsp. plantarum subsp. nov. based on complete genome sequence comparisons.</title>
        <authorList>
            <person name="Borriss R."/>
            <person name="Chen X.H."/>
            <person name="Rueckert C."/>
            <person name="Blom J."/>
            <person name="Becker A."/>
            <person name="Baumgarth B."/>
            <person name="Fan B."/>
            <person name="Pukall R."/>
            <person name="Schumann P."/>
            <person name="Sproer C."/>
            <person name="Junge H."/>
            <person name="Vater J."/>
            <person name="Puhler A."/>
            <person name="Klenk H.P."/>
        </authorList>
    </citation>
    <scope>NUCLEOTIDE SEQUENCE [LARGE SCALE GENOMIC DNA]</scope>
    <source>
        <strain evidence="20">DSM 7</strain>
    </source>
</reference>
<evidence type="ECO:0000256" key="4">
    <source>
        <dbReference type="ARBA" id="ARBA00022571"/>
    </source>
</evidence>
<comment type="subunit">
    <text evidence="16">Composed of two chains; the small (or glutamine) chain promotes the hydrolysis of glutamine to ammonia, which is used by the large (or ammonia) chain to synthesize carbamoyl phosphate. Tetramer of heterodimers (alpha,beta)4.</text>
</comment>
<feature type="binding site" evidence="16">
    <location>
        <position position="837"/>
    </location>
    <ligand>
        <name>Mn(2+)</name>
        <dbReference type="ChEBI" id="CHEBI:29035"/>
        <label>4</label>
    </ligand>
</feature>
<dbReference type="GO" id="GO:0006526">
    <property type="term" value="P:L-arginine biosynthetic process"/>
    <property type="evidence" value="ECO:0007669"/>
    <property type="project" value="UniProtKB-UniRule"/>
</dbReference>
<feature type="binding site" evidence="16">
    <location>
        <position position="298"/>
    </location>
    <ligand>
        <name>Mn(2+)</name>
        <dbReference type="ChEBI" id="CHEBI:29035"/>
        <label>2</label>
    </ligand>
</feature>
<comment type="catalytic activity">
    <reaction evidence="14 16">
        <text>hydrogencarbonate + NH4(+) + 2 ATP = carbamoyl phosphate + 2 ADP + phosphate + 2 H(+)</text>
        <dbReference type="Rhea" id="RHEA:18029"/>
        <dbReference type="ChEBI" id="CHEBI:15378"/>
        <dbReference type="ChEBI" id="CHEBI:17544"/>
        <dbReference type="ChEBI" id="CHEBI:28938"/>
        <dbReference type="ChEBI" id="CHEBI:30616"/>
        <dbReference type="ChEBI" id="CHEBI:43474"/>
        <dbReference type="ChEBI" id="CHEBI:58228"/>
        <dbReference type="ChEBI" id="CHEBI:456216"/>
        <dbReference type="EC" id="6.3.4.16"/>
    </reaction>
</comment>
<dbReference type="SUPFAM" id="SSF52440">
    <property type="entry name" value="PreATP-grasp domain"/>
    <property type="match status" value="2"/>
</dbReference>
<keyword evidence="7" id="KW-0479">Metal-binding</keyword>
<evidence type="ECO:0000256" key="3">
    <source>
        <dbReference type="ARBA" id="ARBA00009799"/>
    </source>
</evidence>
<proteinExistence type="inferred from homology"/>
<dbReference type="AlphaFoldDB" id="A0A9P1NGY6"/>
<feature type="binding site" evidence="16">
    <location>
        <position position="781"/>
    </location>
    <ligand>
        <name>ATP</name>
        <dbReference type="ChEBI" id="CHEBI:30616"/>
        <label>2</label>
    </ligand>
</feature>
<dbReference type="Gene3D" id="3.30.470.20">
    <property type="entry name" value="ATP-grasp fold, B domain"/>
    <property type="match status" value="2"/>
</dbReference>
<feature type="binding site" evidence="16">
    <location>
        <position position="284"/>
    </location>
    <ligand>
        <name>Mn(2+)</name>
        <dbReference type="ChEBI" id="CHEBI:29035"/>
        <label>1</label>
    </ligand>
</feature>
<protein>
    <recommendedName>
        <fullName evidence="16">Carbamoyl phosphate synthase large chain</fullName>
        <ecNumber evidence="16">6.3.4.16</ecNumber>
        <ecNumber evidence="16">6.3.5.5</ecNumber>
    </recommendedName>
    <alternativeName>
        <fullName evidence="16">Carbamoyl phosphate synthetase ammonia chain</fullName>
    </alternativeName>
</protein>
<feature type="binding site" evidence="16">
    <location>
        <position position="298"/>
    </location>
    <ligand>
        <name>Mg(2+)</name>
        <dbReference type="ChEBI" id="CHEBI:18420"/>
        <label>2</label>
    </ligand>
</feature>
<evidence type="ECO:0000259" key="17">
    <source>
        <dbReference type="PROSITE" id="PS50975"/>
    </source>
</evidence>
<dbReference type="RefSeq" id="WP_013351807.1">
    <property type="nucleotide sequence ID" value="NC_014551.1"/>
</dbReference>
<dbReference type="Proteomes" id="UP000006562">
    <property type="component" value="Chromosome"/>
</dbReference>
<dbReference type="InterPro" id="IPR011761">
    <property type="entry name" value="ATP-grasp"/>
</dbReference>
<dbReference type="Pfam" id="PF02786">
    <property type="entry name" value="CPSase_L_D2"/>
    <property type="match status" value="2"/>
</dbReference>
<dbReference type="InterPro" id="IPR013815">
    <property type="entry name" value="ATP_grasp_subdomain_1"/>
</dbReference>
<dbReference type="Pfam" id="PF02787">
    <property type="entry name" value="CPSase_L_D3"/>
    <property type="match status" value="1"/>
</dbReference>
<feature type="binding site" evidence="16">
    <location>
        <position position="176"/>
    </location>
    <ligand>
        <name>ATP</name>
        <dbReference type="ChEBI" id="CHEBI:30616"/>
        <label>1</label>
    </ligand>
</feature>
<evidence type="ECO:0000256" key="11">
    <source>
        <dbReference type="ARBA" id="ARBA00022842"/>
    </source>
</evidence>
<feature type="region of interest" description="Carboxyphosphate synthetic domain" evidence="16">
    <location>
        <begin position="1"/>
        <end position="401"/>
    </location>
</feature>
<dbReference type="Pfam" id="PF25596">
    <property type="entry name" value="CPSase_L_D1"/>
    <property type="match status" value="2"/>
</dbReference>
<dbReference type="PANTHER" id="PTHR11405">
    <property type="entry name" value="CARBAMOYLTRANSFERASE FAMILY MEMBER"/>
    <property type="match status" value="1"/>
</dbReference>
<evidence type="ECO:0000256" key="1">
    <source>
        <dbReference type="ARBA" id="ARBA00001936"/>
    </source>
</evidence>
<feature type="domain" description="ATP-grasp" evidence="17">
    <location>
        <begin position="133"/>
        <end position="327"/>
    </location>
</feature>
<dbReference type="InterPro" id="IPR058047">
    <property type="entry name" value="CPSase_preATP-grasp"/>
</dbReference>
<dbReference type="PROSITE" id="PS00866">
    <property type="entry name" value="CPSASE_1"/>
    <property type="match status" value="2"/>
</dbReference>
<name>A0A9P1NGY6_BACAS</name>
<dbReference type="PROSITE" id="PS51855">
    <property type="entry name" value="MGS"/>
    <property type="match status" value="1"/>
</dbReference>
<feature type="binding site" evidence="16">
    <location>
        <position position="284"/>
    </location>
    <ligand>
        <name>Mg(2+)</name>
        <dbReference type="ChEBI" id="CHEBI:18420"/>
        <label>1</label>
    </ligand>
</feature>
<evidence type="ECO:0000256" key="2">
    <source>
        <dbReference type="ARBA" id="ARBA00005077"/>
    </source>
</evidence>
<feature type="binding site" evidence="16">
    <location>
        <position position="711"/>
    </location>
    <ligand>
        <name>ATP</name>
        <dbReference type="ChEBI" id="CHEBI:30616"/>
        <label>2</label>
    </ligand>
</feature>
<dbReference type="EMBL" id="FN597644">
    <property type="protein sequence ID" value="CBI42323.1"/>
    <property type="molecule type" value="Genomic_DNA"/>
</dbReference>
<comment type="catalytic activity">
    <reaction evidence="15 16">
        <text>hydrogencarbonate + L-glutamine + 2 ATP + H2O = carbamoyl phosphate + L-glutamate + 2 ADP + phosphate + 2 H(+)</text>
        <dbReference type="Rhea" id="RHEA:18633"/>
        <dbReference type="ChEBI" id="CHEBI:15377"/>
        <dbReference type="ChEBI" id="CHEBI:15378"/>
        <dbReference type="ChEBI" id="CHEBI:17544"/>
        <dbReference type="ChEBI" id="CHEBI:29985"/>
        <dbReference type="ChEBI" id="CHEBI:30616"/>
        <dbReference type="ChEBI" id="CHEBI:43474"/>
        <dbReference type="ChEBI" id="CHEBI:58228"/>
        <dbReference type="ChEBI" id="CHEBI:58359"/>
        <dbReference type="ChEBI" id="CHEBI:456216"/>
        <dbReference type="EC" id="6.3.5.5"/>
    </reaction>
</comment>
<dbReference type="InterPro" id="IPR036897">
    <property type="entry name" value="CarbamoylP_synth_lsu_oligo_sf"/>
</dbReference>
<comment type="caution">
    <text evidence="16">Lacks conserved residue(s) required for the propagation of feature annotation.</text>
</comment>
<dbReference type="NCBIfam" id="NF003671">
    <property type="entry name" value="PRK05294.1"/>
    <property type="match status" value="1"/>
</dbReference>
<dbReference type="GO" id="GO:0004087">
    <property type="term" value="F:carbamoyl-phosphate synthase (ammonia) activity"/>
    <property type="evidence" value="ECO:0007669"/>
    <property type="project" value="UniProtKB-EC"/>
</dbReference>
<comment type="cofactor">
    <cofactor evidence="1">
        <name>Mn(2+)</name>
        <dbReference type="ChEBI" id="CHEBI:29035"/>
    </cofactor>
</comment>
<feature type="binding site" evidence="16">
    <location>
        <position position="298"/>
    </location>
    <ligand>
        <name>Mn(2+)</name>
        <dbReference type="ChEBI" id="CHEBI:29035"/>
        <label>1</label>
    </ligand>
</feature>
<dbReference type="GO" id="GO:0046872">
    <property type="term" value="F:metal ion binding"/>
    <property type="evidence" value="ECO:0007669"/>
    <property type="project" value="UniProtKB-KW"/>
</dbReference>
<dbReference type="SUPFAM" id="SSF56059">
    <property type="entry name" value="Glutathione synthetase ATP-binding domain-like"/>
    <property type="match status" value="2"/>
</dbReference>
<feature type="binding site" evidence="16">
    <location>
        <position position="822"/>
    </location>
    <ligand>
        <name>Mn(2+)</name>
        <dbReference type="ChEBI" id="CHEBI:29035"/>
        <label>3</label>
    </ligand>
</feature>
<feature type="binding site" evidence="16">
    <location>
        <position position="779"/>
    </location>
    <ligand>
        <name>ATP</name>
        <dbReference type="ChEBI" id="CHEBI:30616"/>
        <label>2</label>
    </ligand>
</feature>
<keyword evidence="8 16" id="KW-0677">Repeat</keyword>
<feature type="binding site" evidence="16">
    <location>
        <position position="835"/>
    </location>
    <ligand>
        <name>ATP</name>
        <dbReference type="ChEBI" id="CHEBI:30616"/>
        <label>2</label>
    </ligand>
</feature>
<dbReference type="PANTHER" id="PTHR11405:SF53">
    <property type="entry name" value="CARBAMOYL-PHOSPHATE SYNTHASE [AMMONIA], MITOCHONDRIAL"/>
    <property type="match status" value="1"/>
</dbReference>
<feature type="binding site" evidence="16">
    <location>
        <position position="242"/>
    </location>
    <ligand>
        <name>ATP</name>
        <dbReference type="ChEBI" id="CHEBI:30616"/>
        <label>1</label>
    </ligand>
</feature>
<dbReference type="GO" id="GO:0005524">
    <property type="term" value="F:ATP binding"/>
    <property type="evidence" value="ECO:0007669"/>
    <property type="project" value="UniProtKB-UniRule"/>
</dbReference>
<evidence type="ECO:0000256" key="12">
    <source>
        <dbReference type="ARBA" id="ARBA00022975"/>
    </source>
</evidence>
<comment type="function">
    <text evidence="16">Large subunit of the glutamine-dependent carbamoyl phosphate synthetase (CPSase). CPSase catalyzes the formation of carbamoyl phosphate from the ammonia moiety of glutamine, carbonate, and phosphate donated by ATP, constituting the first step of 2 biosynthetic pathways, one leading to arginine and/or urea and the other to pyrimidine nucleotides. The large subunit (synthetase) binds the substrates ammonia (free or transferred from glutamine from the small subunit), hydrogencarbonate and ATP and carries out an ATP-coupled ligase reaction, activating hydrogencarbonate by forming carboxy phosphate which reacts with ammonia to form carbamoyl phosphate.</text>
</comment>
<evidence type="ECO:0000256" key="9">
    <source>
        <dbReference type="ARBA" id="ARBA00022741"/>
    </source>
</evidence>
<feature type="binding site" evidence="16">
    <location>
        <position position="750"/>
    </location>
    <ligand>
        <name>ATP</name>
        <dbReference type="ChEBI" id="CHEBI:30616"/>
        <label>2</label>
    </ligand>
</feature>
<dbReference type="EC" id="6.3.4.16" evidence="16"/>
<comment type="cofactor">
    <cofactor evidence="16">
        <name>Mg(2+)</name>
        <dbReference type="ChEBI" id="CHEBI:18420"/>
    </cofactor>
    <cofactor evidence="16">
        <name>Mn(2+)</name>
        <dbReference type="ChEBI" id="CHEBI:29035"/>
    </cofactor>
    <text evidence="16">Binds 4 Mg(2+) or Mn(2+) ions per subunit.</text>
</comment>
<feature type="binding site" evidence="16">
    <location>
        <position position="300"/>
    </location>
    <ligand>
        <name>Mn(2+)</name>
        <dbReference type="ChEBI" id="CHEBI:29035"/>
        <label>2</label>
    </ligand>
</feature>
<feature type="binding site" evidence="16">
    <location>
        <position position="835"/>
    </location>
    <ligand>
        <name>Mn(2+)</name>
        <dbReference type="ChEBI" id="CHEBI:29035"/>
        <label>4</label>
    </ligand>
</feature>
<feature type="binding site" evidence="16">
    <location>
        <position position="300"/>
    </location>
    <ligand>
        <name>Mg(2+)</name>
        <dbReference type="ChEBI" id="CHEBI:18420"/>
        <label>2</label>
    </ligand>
</feature>
<feature type="binding site" evidence="16">
    <location>
        <position position="175"/>
    </location>
    <ligand>
        <name>ATP</name>
        <dbReference type="ChEBI" id="CHEBI:30616"/>
        <label>1</label>
    </ligand>
</feature>
<dbReference type="GO" id="GO:0005737">
    <property type="term" value="C:cytoplasm"/>
    <property type="evidence" value="ECO:0007669"/>
    <property type="project" value="TreeGrafter"/>
</dbReference>
<feature type="binding site" evidence="16">
    <location>
        <position position="169"/>
    </location>
    <ligand>
        <name>ATP</name>
        <dbReference type="ChEBI" id="CHEBI:30616"/>
        <label>1</label>
    </ligand>
</feature>
<dbReference type="PRINTS" id="PR00098">
    <property type="entry name" value="CPSASE"/>
</dbReference>
<keyword evidence="5 16" id="KW-0436">Ligase</keyword>
<dbReference type="PROSITE" id="PS50975">
    <property type="entry name" value="ATP_GRASP"/>
    <property type="match status" value="2"/>
</dbReference>
<feature type="binding site" evidence="16">
    <location>
        <position position="284"/>
    </location>
    <ligand>
        <name>ATP</name>
        <dbReference type="ChEBI" id="CHEBI:30616"/>
        <label>1</label>
    </ligand>
</feature>
<dbReference type="InterPro" id="IPR011607">
    <property type="entry name" value="MGS-like_dom"/>
</dbReference>
<keyword evidence="4 16" id="KW-0055">Arginine biosynthesis</keyword>
<keyword evidence="6 16" id="KW-0028">Amino-acid biosynthesis</keyword>
<evidence type="ECO:0000256" key="10">
    <source>
        <dbReference type="ARBA" id="ARBA00022840"/>
    </source>
</evidence>
<keyword evidence="20" id="KW-1185">Reference proteome</keyword>
<keyword evidence="12 16" id="KW-0665">Pyrimidine biosynthesis</keyword>
<feature type="binding site" evidence="16">
    <location>
        <position position="241"/>
    </location>
    <ligand>
        <name>ATP</name>
        <dbReference type="ChEBI" id="CHEBI:30616"/>
        <label>1</label>
    </ligand>
</feature>
<feature type="binding site" evidence="16">
    <location>
        <position position="782"/>
    </location>
    <ligand>
        <name>ATP</name>
        <dbReference type="ChEBI" id="CHEBI:30616"/>
        <label>2</label>
    </ligand>
</feature>
<feature type="binding site" evidence="16">
    <location>
        <position position="129"/>
    </location>
    <ligand>
        <name>ATP</name>
        <dbReference type="ChEBI" id="CHEBI:30616"/>
        <label>1</label>
    </ligand>
</feature>
<dbReference type="FunFam" id="1.10.1030.10:FF:000002">
    <property type="entry name" value="Carbamoyl-phosphate synthase large chain"/>
    <property type="match status" value="1"/>
</dbReference>
<feature type="binding site" evidence="16">
    <location>
        <position position="837"/>
    </location>
    <ligand>
        <name>Mg(2+)</name>
        <dbReference type="ChEBI" id="CHEBI:18420"/>
        <label>4</label>
    </ligand>
</feature>
<dbReference type="GO" id="GO:0006541">
    <property type="term" value="P:glutamine metabolic process"/>
    <property type="evidence" value="ECO:0007669"/>
    <property type="project" value="TreeGrafter"/>
</dbReference>
<dbReference type="FunFam" id="3.30.470.20:FF:000001">
    <property type="entry name" value="Carbamoyl-phosphate synthase large chain"/>
    <property type="match status" value="1"/>
</dbReference>
<dbReference type="NCBIfam" id="NF009455">
    <property type="entry name" value="PRK12815.1"/>
    <property type="match status" value="1"/>
</dbReference>
<comment type="pathway">
    <text evidence="2 16">Amino-acid biosynthesis; L-arginine biosynthesis; carbamoyl phosphate from bicarbonate: step 1/1.</text>
</comment>
<evidence type="ECO:0000256" key="15">
    <source>
        <dbReference type="ARBA" id="ARBA00048816"/>
    </source>
</evidence>
<accession>A0A9P1NGY6</accession>
<feature type="binding site" evidence="16">
    <location>
        <position position="835"/>
    </location>
    <ligand>
        <name>Mg(2+)</name>
        <dbReference type="ChEBI" id="CHEBI:18420"/>
        <label>4</label>
    </ligand>
</feature>
<evidence type="ECO:0000256" key="14">
    <source>
        <dbReference type="ARBA" id="ARBA00047359"/>
    </source>
</evidence>
<feature type="binding site" evidence="16">
    <location>
        <position position="754"/>
    </location>
    <ligand>
        <name>ATP</name>
        <dbReference type="ChEBI" id="CHEBI:30616"/>
        <label>2</label>
    </ligand>
</feature>
<feature type="binding site" evidence="16">
    <location>
        <position position="835"/>
    </location>
    <ligand>
        <name>Mg(2+)</name>
        <dbReference type="ChEBI" id="CHEBI:18420"/>
        <label>3</label>
    </ligand>
</feature>
<feature type="binding site" evidence="16">
    <location>
        <position position="210"/>
    </location>
    <ligand>
        <name>ATP</name>
        <dbReference type="ChEBI" id="CHEBI:30616"/>
        <label>1</label>
    </ligand>
</feature>
<dbReference type="SMART" id="SM01096">
    <property type="entry name" value="CPSase_L_D3"/>
    <property type="match status" value="1"/>
</dbReference>
<feature type="region of interest" description="Allosteric domain" evidence="16">
    <location>
        <begin position="930"/>
        <end position="1031"/>
    </location>
</feature>
<reference evidence="20" key="2">
    <citation type="journal article" date="2011" name="J. Biotechnol.">
        <title>Genome sequence of B. amyloliquefaciens type strain DSM7(T) reveals differences to plant-associated B. amyloliquefaciens FZB42.</title>
        <authorList>
            <person name="Ruckert C."/>
            <person name="Blom J."/>
            <person name="Chen X."/>
            <person name="Reva O."/>
            <person name="Borriss R."/>
        </authorList>
    </citation>
    <scope>NUCLEOTIDE SEQUENCE [LARGE SCALE GENOMIC DNA]</scope>
    <source>
        <strain evidence="20">DSM 7</strain>
    </source>
</reference>
<keyword evidence="10 16" id="KW-0067">ATP-binding</keyword>
<feature type="binding site" evidence="16">
    <location>
        <position position="208"/>
    </location>
    <ligand>
        <name>ATP</name>
        <dbReference type="ChEBI" id="CHEBI:30616"/>
        <label>1</label>
    </ligand>
</feature>
<evidence type="ECO:0000259" key="18">
    <source>
        <dbReference type="PROSITE" id="PS51855"/>
    </source>
</evidence>
<evidence type="ECO:0000256" key="13">
    <source>
        <dbReference type="ARBA" id="ARBA00023211"/>
    </source>
</evidence>
<dbReference type="EC" id="6.3.5.5" evidence="16"/>
<dbReference type="Gene3D" id="3.40.50.20">
    <property type="match status" value="2"/>
</dbReference>
<evidence type="ECO:0000256" key="16">
    <source>
        <dbReference type="HAMAP-Rule" id="MF_01210"/>
    </source>
</evidence>
<dbReference type="FunFam" id="3.40.50.20:FF:000001">
    <property type="entry name" value="Carbamoyl-phosphate synthase large chain"/>
    <property type="match status" value="2"/>
</dbReference>
<dbReference type="InterPro" id="IPR006275">
    <property type="entry name" value="CPSase_lsu"/>
</dbReference>
<keyword evidence="9 16" id="KW-0547">Nucleotide-binding</keyword>
<evidence type="ECO:0000256" key="7">
    <source>
        <dbReference type="ARBA" id="ARBA00022723"/>
    </source>
</evidence>
<feature type="binding site" evidence="16">
    <location>
        <position position="243"/>
    </location>
    <ligand>
        <name>ATP</name>
        <dbReference type="ChEBI" id="CHEBI:30616"/>
        <label>1</label>
    </ligand>
</feature>
<dbReference type="InterPro" id="IPR005479">
    <property type="entry name" value="CPAse_ATP-bd"/>
</dbReference>
<feature type="binding site" evidence="16">
    <location>
        <position position="822"/>
    </location>
    <ligand>
        <name>ATP</name>
        <dbReference type="ChEBI" id="CHEBI:30616"/>
        <label>2</label>
    </ligand>
</feature>
<dbReference type="HAMAP" id="MF_01210_B">
    <property type="entry name" value="CPSase_L_chain_B"/>
    <property type="match status" value="1"/>
</dbReference>
<evidence type="ECO:0000256" key="6">
    <source>
        <dbReference type="ARBA" id="ARBA00022605"/>
    </source>
</evidence>
<dbReference type="SMART" id="SM01209">
    <property type="entry name" value="GARS_A"/>
    <property type="match status" value="1"/>
</dbReference>
<dbReference type="GO" id="GO:0004088">
    <property type="term" value="F:carbamoyl-phosphate synthase (glutamine-hydrolyzing) activity"/>
    <property type="evidence" value="ECO:0007669"/>
    <property type="project" value="UniProtKB-UniRule"/>
</dbReference>
<dbReference type="PROSITE" id="PS00867">
    <property type="entry name" value="CPSASE_2"/>
    <property type="match status" value="2"/>
</dbReference>
<organism evidence="19 20">
    <name type="scientific">Bacillus amyloliquefaciens (strain ATCC 23350 / DSM 7 / BCRC 11601 / CCUG 28519 / NBRC 15535 / NRRL B-14393 / F)</name>
    <dbReference type="NCBI Taxonomy" id="692420"/>
    <lineage>
        <taxon>Bacteria</taxon>
        <taxon>Bacillati</taxon>
        <taxon>Bacillota</taxon>
        <taxon>Bacilli</taxon>
        <taxon>Bacillales</taxon>
        <taxon>Bacillaceae</taxon>
        <taxon>Bacillus</taxon>
        <taxon>Bacillus amyloliquefaciens group</taxon>
    </lineage>
</organism>
<feature type="binding site" evidence="16">
    <location>
        <position position="298"/>
    </location>
    <ligand>
        <name>Mg(2+)</name>
        <dbReference type="ChEBI" id="CHEBI:18420"/>
        <label>1</label>
    </ligand>
</feature>
<dbReference type="InterPro" id="IPR005483">
    <property type="entry name" value="CPSase_dom"/>
</dbReference>
<feature type="binding site" evidence="16">
    <location>
        <position position="298"/>
    </location>
    <ligand>
        <name>ATP</name>
        <dbReference type="ChEBI" id="CHEBI:30616"/>
        <label>1</label>
    </ligand>
</feature>
<evidence type="ECO:0000256" key="5">
    <source>
        <dbReference type="ARBA" id="ARBA00022598"/>
    </source>
</evidence>
<feature type="domain" description="ATP-grasp" evidence="17">
    <location>
        <begin position="675"/>
        <end position="864"/>
    </location>
</feature>
<dbReference type="Gene3D" id="1.10.1030.10">
    <property type="entry name" value="Carbamoyl-phosphate synthetase, large subunit oligomerisation domain"/>
    <property type="match status" value="1"/>
</dbReference>
<dbReference type="InterPro" id="IPR016185">
    <property type="entry name" value="PreATP-grasp_dom_sf"/>
</dbReference>
<dbReference type="NCBIfam" id="TIGR01369">
    <property type="entry name" value="CPSaseII_lrg"/>
    <property type="match status" value="1"/>
</dbReference>
<evidence type="ECO:0000313" key="19">
    <source>
        <dbReference type="EMBL" id="CBI42323.1"/>
    </source>
</evidence>
<dbReference type="Gene3D" id="3.30.1490.20">
    <property type="entry name" value="ATP-grasp fold, A domain"/>
    <property type="match status" value="1"/>
</dbReference>
<evidence type="ECO:0000256" key="8">
    <source>
        <dbReference type="ARBA" id="ARBA00022737"/>
    </source>
</evidence>
<feature type="binding site" evidence="16">
    <location>
        <position position="215"/>
    </location>
    <ligand>
        <name>ATP</name>
        <dbReference type="ChEBI" id="CHEBI:30616"/>
        <label>1</label>
    </ligand>
</feature>
<dbReference type="FunFam" id="3.30.470.20:FF:000026">
    <property type="entry name" value="Carbamoyl-phosphate synthase large chain"/>
    <property type="match status" value="1"/>
</dbReference>
<feature type="domain" description="MGS-like" evidence="18">
    <location>
        <begin position="926"/>
        <end position="1028"/>
    </location>
</feature>
<evidence type="ECO:0000313" key="20">
    <source>
        <dbReference type="Proteomes" id="UP000006562"/>
    </source>
</evidence>
<dbReference type="InterPro" id="IPR005480">
    <property type="entry name" value="CPSase_lsu_oligo"/>
</dbReference>
<sequence>MPKDTTISSILVIGSGPIIIGQAAEFDYSGTQGCMALKEEGYRVILVNNNPATIMTDEAFADEIYFEPLTPESIEAIIEKEKPDGLLANLGGQTALNLAVKLEEAGVLKKHHVKLLGTSVETIQKGEDREQFRALMKELDQPVPESEIVDNEEDALRFAESIGFPVILRPAYTLGGKGGGIAKTKEAFQTLIKQALLASPISQCLVEKSIAGFKEIEYEVMRDKNHTCITVCNMENIDPVGVHTGDSIVVAPSQTLTDEEYQMLRSASLAIISALDVVGGCNIQFALDPFSKQYYVIEVNPRVSRSSALASKATGYPIAKMAAKLAVGYTLDELKNPLTGSTYASFEPALDYVIVKFPRWPFDKFKYADRTLGTKMKATGEVMAIERNMEAAIQKAAASLELKTIGTRLPELGGCTLNQLRELAVTPDDRRFFVVMELLSRGVTIEDIHAETKIDPFFLHVFRNIITLENKLMEEGDNLSVPLLKQAKVKGFTDVMIASLTGKTEEDIRALRKKSGIVPSFKIVDTCAAEFDAKTNYFYSTYLGESDGDISRKEKKRALIIGSGPIRIGQGVEFDYSAVHGVLTLQKLGYETIMINNNPETVSTDYEIADRLYFEPLTTEHILNVAEHENIDFAIVQFGGQTAINAAEPLEKAGIPLLGTSFETLDALEDRDLFYKLLDDLDLKHAKGETAYTKEEAAEKASRIGYPVLIRPSYVIGGMGMIIVESEAQISELLENEAGMPYPILIDQYITGKEVEIDLISDGHEVFVPTCTEHIERAGVHSGDSFAILPGPSVTPEMQRELKEAAEKIAVKLAFKGIMNIQFVIDEKGDILVLEVNPRASRTVPVVSKVMGVPMIPLAARLLAGASLKEIKPVIQNQHGTAVKFPVFSSHAIQDVDVKPGPEMKSTGEGMCVAFDAESALKKIYAHVWEKKGSVYLEGGDEKLAQQTQEAGFTVCQDSFQAWADRRDKAVHINFNHSEEARKQRIEAMTHGVTVFTELETVKAFLASGSGTPQPVSLKDLYQKEVESCTQ</sequence>
<gene>
    <name evidence="16 19" type="primary">carB</name>
    <name evidence="19" type="ordered locus">BAMF_1197</name>
</gene>
<feature type="binding site" evidence="16">
    <location>
        <position position="835"/>
    </location>
    <ligand>
        <name>Mn(2+)</name>
        <dbReference type="ChEBI" id="CHEBI:29035"/>
        <label>3</label>
    </ligand>
</feature>
<comment type="domain">
    <text evidence="16">The large subunit is composed of 2 ATP-grasp domains that are involved in binding the 2 ATP molecules needed for carbamoyl phosphate synthesis. The N-terminal ATP-grasp domain (referred to as the carboxyphosphate synthetic component) catalyzes the ATP-dependent phosphorylation of hydrogencarbonate to carboxyphosphate and the subsequent nucleophilic attack by ammonia to form a carbamate intermediate. The C-terminal ATP-grasp domain (referred to as the carbamoyl phosphate synthetic component) then catalyzes the phosphorylation of carbamate with the second ATP to form the end product carbamoyl phosphate. The reactive and unstable enzyme intermediates are sequentially channeled from one active site to the next through the interior of the protein over a distance of at least 96 A.</text>
</comment>
<feature type="binding site" evidence="16">
    <location>
        <position position="822"/>
    </location>
    <ligand>
        <name>Mg(2+)</name>
        <dbReference type="ChEBI" id="CHEBI:18420"/>
        <label>3</label>
    </ligand>
</feature>
<comment type="pathway">
    <text evidence="16">Pyrimidine metabolism; UMP biosynthesis via de novo pathway; (S)-dihydroorotate from bicarbonate: step 1/3.</text>
</comment>
<keyword evidence="13" id="KW-0464">Manganese</keyword>
<dbReference type="SUPFAM" id="SSF48108">
    <property type="entry name" value="Carbamoyl phosphate synthetase, large subunit connection domain"/>
    <property type="match status" value="1"/>
</dbReference>
<dbReference type="GO" id="GO:0044205">
    <property type="term" value="P:'de novo' UMP biosynthetic process"/>
    <property type="evidence" value="ECO:0007669"/>
    <property type="project" value="UniProtKB-UniRule"/>
</dbReference>
<feature type="binding site" evidence="16">
    <location>
        <position position="748"/>
    </location>
    <ligand>
        <name>ATP</name>
        <dbReference type="ChEBI" id="CHEBI:30616"/>
        <label>2</label>
    </ligand>
</feature>
<comment type="similarity">
    <text evidence="3 16">Belongs to the CarB family.</text>
</comment>
<feature type="binding site" evidence="16">
    <location>
        <position position="780"/>
    </location>
    <ligand>
        <name>ATP</name>
        <dbReference type="ChEBI" id="CHEBI:30616"/>
        <label>2</label>
    </ligand>
</feature>